<name>A0ABV0WC36_9TELE</name>
<keyword evidence="2" id="KW-1185">Reference proteome</keyword>
<protein>
    <submittedName>
        <fullName evidence="1">Uncharacterized protein</fullName>
    </submittedName>
</protein>
<organism evidence="1 2">
    <name type="scientific">Xenotaenia resolanae</name>
    <dbReference type="NCBI Taxonomy" id="208358"/>
    <lineage>
        <taxon>Eukaryota</taxon>
        <taxon>Metazoa</taxon>
        <taxon>Chordata</taxon>
        <taxon>Craniata</taxon>
        <taxon>Vertebrata</taxon>
        <taxon>Euteleostomi</taxon>
        <taxon>Actinopterygii</taxon>
        <taxon>Neopterygii</taxon>
        <taxon>Teleostei</taxon>
        <taxon>Neoteleostei</taxon>
        <taxon>Acanthomorphata</taxon>
        <taxon>Ovalentaria</taxon>
        <taxon>Atherinomorphae</taxon>
        <taxon>Cyprinodontiformes</taxon>
        <taxon>Goodeidae</taxon>
        <taxon>Xenotaenia</taxon>
    </lineage>
</organism>
<sequence>METVYTIYLTISILMESLCPYDPWVRLSKEKRLHSVFCFQFASHSLVYMVHFERKFSHTVLDRIKNTFNVTQALQTTRVEQIIDREPGIKHRVQTRSALTWEDTQKFHFTKFLC</sequence>
<dbReference type="EMBL" id="JAHRIM010041170">
    <property type="protein sequence ID" value="MEQ2267034.1"/>
    <property type="molecule type" value="Genomic_DNA"/>
</dbReference>
<evidence type="ECO:0000313" key="2">
    <source>
        <dbReference type="Proteomes" id="UP001444071"/>
    </source>
</evidence>
<reference evidence="1 2" key="1">
    <citation type="submission" date="2021-06" db="EMBL/GenBank/DDBJ databases">
        <authorList>
            <person name="Palmer J.M."/>
        </authorList>
    </citation>
    <scope>NUCLEOTIDE SEQUENCE [LARGE SCALE GENOMIC DNA]</scope>
    <source>
        <strain evidence="1 2">XR_2019</strain>
        <tissue evidence="1">Muscle</tissue>
    </source>
</reference>
<accession>A0ABV0WC36</accession>
<comment type="caution">
    <text evidence="1">The sequence shown here is derived from an EMBL/GenBank/DDBJ whole genome shotgun (WGS) entry which is preliminary data.</text>
</comment>
<dbReference type="Proteomes" id="UP001444071">
    <property type="component" value="Unassembled WGS sequence"/>
</dbReference>
<proteinExistence type="predicted"/>
<gene>
    <name evidence="1" type="ORF">XENORESO_000795</name>
</gene>
<evidence type="ECO:0000313" key="1">
    <source>
        <dbReference type="EMBL" id="MEQ2267034.1"/>
    </source>
</evidence>